<feature type="binding site" evidence="9">
    <location>
        <position position="755"/>
    </location>
    <ligand>
        <name>acetyl-CoA</name>
        <dbReference type="ChEBI" id="CHEBI:57288"/>
    </ligand>
</feature>
<dbReference type="GO" id="GO:1904812">
    <property type="term" value="P:rRNA acetylation involved in maturation of SSU-rRNA"/>
    <property type="evidence" value="ECO:0007669"/>
    <property type="project" value="InterPro"/>
</dbReference>
<dbReference type="Gene3D" id="3.40.50.11040">
    <property type="match status" value="1"/>
</dbReference>
<keyword evidence="3 9" id="KW-0808">Transferase</keyword>
<feature type="compositionally biased region" description="Low complexity" evidence="10">
    <location>
        <begin position="450"/>
        <end position="469"/>
    </location>
</feature>
<keyword evidence="6 9" id="KW-0067">ATP-binding</keyword>
<evidence type="ECO:0000256" key="1">
    <source>
        <dbReference type="ARBA" id="ARBA00004604"/>
    </source>
</evidence>
<dbReference type="GO" id="GO:0005730">
    <property type="term" value="C:nucleolus"/>
    <property type="evidence" value="ECO:0007669"/>
    <property type="project" value="UniProtKB-SubCell"/>
</dbReference>
<dbReference type="InterPro" id="IPR033688">
    <property type="entry name" value="NAT10"/>
</dbReference>
<dbReference type="Pfam" id="PF08351">
    <property type="entry name" value="TmcA_N"/>
    <property type="match status" value="1"/>
</dbReference>
<comment type="similarity">
    <text evidence="9">Belongs to the RNA cytidine acetyltransferase family. NAT10 subfamily.</text>
</comment>
<dbReference type="EC" id="2.3.1.-" evidence="9"/>
<evidence type="ECO:0000256" key="10">
    <source>
        <dbReference type="SAM" id="MobiDB-lite"/>
    </source>
</evidence>
<comment type="function">
    <text evidence="9">RNA cytidine acetyltransferase with specificity toward both 18S rRNA and tRNAs. Catalyzes the formation of N(4)-acetylcytidine (ac4C) in 18S rRNA. Required for early nucleolar cleavages of precursor rRNA at sites A0, A1 and A2 during 18S rRNA synthesis. Catalyzes the formation of ac4C in serine and leucine tRNAs. Requires the tRNA-binding adapter protein TAN1 for full tRNA acetyltransferase activity but not for 18S rRNA acetylation.</text>
</comment>
<dbReference type="Pfam" id="PF13718">
    <property type="entry name" value="GNAT_acetyltr_2"/>
    <property type="match status" value="1"/>
</dbReference>
<dbReference type="Proteomes" id="UP000629468">
    <property type="component" value="Unassembled WGS sequence"/>
</dbReference>
<dbReference type="InterPro" id="IPR007807">
    <property type="entry name" value="TcmA/NAT10_helicase"/>
</dbReference>
<comment type="subcellular location">
    <subcellularLocation>
        <location evidence="1 9">Nucleus</location>
        <location evidence="1 9">Nucleolus</location>
    </subcellularLocation>
</comment>
<evidence type="ECO:0000256" key="5">
    <source>
        <dbReference type="ARBA" id="ARBA00022741"/>
    </source>
</evidence>
<dbReference type="Gene3D" id="3.40.630.30">
    <property type="match status" value="1"/>
</dbReference>
<dbReference type="GO" id="GO:0030686">
    <property type="term" value="C:90S preribosome"/>
    <property type="evidence" value="ECO:0007669"/>
    <property type="project" value="TreeGrafter"/>
</dbReference>
<evidence type="ECO:0000259" key="11">
    <source>
        <dbReference type="Pfam" id="PF05127"/>
    </source>
</evidence>
<protein>
    <recommendedName>
        <fullName evidence="9">RNA cytidine acetyltransferase</fullName>
        <ecNumber evidence="9">2.3.1.-</ecNumber>
    </recommendedName>
    <alternativeName>
        <fullName evidence="9">18S rRNA cytosine acetyltransferase</fullName>
    </alternativeName>
</protein>
<feature type="region of interest" description="Disordered" evidence="10">
    <location>
        <begin position="435"/>
        <end position="469"/>
    </location>
</feature>
<reference evidence="15 16" key="1">
    <citation type="journal article" name="Sci. Rep.">
        <title>Telomere-to-telomere assembled and centromere annotated genomes of the two main subspecies of the button mushroom Agaricus bisporus reveal especially polymorphic chromosome ends.</title>
        <authorList>
            <person name="Sonnenberg A.S.M."/>
            <person name="Sedaghat-Telgerd N."/>
            <person name="Lavrijssen B."/>
            <person name="Ohm R.A."/>
            <person name="Hendrickx P.M."/>
            <person name="Scholtmeijer K."/>
            <person name="Baars J.J.P."/>
            <person name="van Peer A."/>
        </authorList>
    </citation>
    <scope>NUCLEOTIDE SEQUENCE [LARGE SCALE GENOMIC DNA]</scope>
    <source>
        <strain evidence="15 16">H119_p4</strain>
    </source>
</reference>
<dbReference type="HAMAP" id="MF_03211">
    <property type="entry name" value="RNA_acetyltr_Nat10"/>
    <property type="match status" value="1"/>
</dbReference>
<keyword evidence="4 9" id="KW-0819">tRNA processing</keyword>
<keyword evidence="7 9" id="KW-0539">Nucleus</keyword>
<feature type="domain" description="N-acetyltransferase" evidence="13">
    <location>
        <begin position="542"/>
        <end position="782"/>
    </location>
</feature>
<evidence type="ECO:0000313" key="16">
    <source>
        <dbReference type="Proteomes" id="UP000629468"/>
    </source>
</evidence>
<comment type="caution">
    <text evidence="15">The sequence shown here is derived from an EMBL/GenBank/DDBJ whole genome shotgun (WGS) entry which is preliminary data.</text>
</comment>
<dbReference type="InterPro" id="IPR013562">
    <property type="entry name" value="TmcA/NAT10_N"/>
</dbReference>
<dbReference type="GO" id="GO:1990883">
    <property type="term" value="F:18S rRNA cytidine N-acetyltransferase activity"/>
    <property type="evidence" value="ECO:0007669"/>
    <property type="project" value="TreeGrafter"/>
</dbReference>
<sequence length="1098" mass="121699">MRKQLDPRIPILINNGVKKNHRSFIVLVGDKGRDQIVNLHYLLSQARVSARPSVLWCYKKELGFTSHRKKREAKIKRDVKRGIREPNEQNPFEIFVTVTDIRYTYYKESHKILGNTYGMCVLQDFEAITPNLLARTVETVEGGGLIVLLLKTMSSLKQLYTMTMDVHSRYRTSSHDSVIARFNERFILSLGSCDDCLFLDDELNVLPISRGKDITPLSNTPGKEKEISSELKDLKDSLADTKPAGDLVKLSKTIDQAKAILTFIDAIAEKTLSSTVTLTAGRGRGKSAALGLAMAAALAHGYSNIFVTSPSPENLKTLFEFVFKGLDALGYEEHLDYDIAQSTNPDFNKAIVRVNVFRGHRQTIQYIQPEDAHVLGQAELVVIDEAAAIPLPLVRNLIGPYLVFMASTINGYEGTGRSLSLKLIQQLRESTRPSLTKDLAAGTSKDDDSTAATTIASSSKKPVSKAPPKSRTLREIKLEIPIRYANGDKIEKWLNGLLCLDATIVPKSIGQGCPHPSKCELYYVNRDTLFSYHPASELFLQRMMALYVASHYKNQPNDLQLMSDAPAHHLFVLLPPLKDDNDGGSGGVGNETYLPEPLVVIQVALEGSISKNVILEGLGRGLRAGGDMIPWLISQQFQETRFGMLSGARVVRIACHPDYANMGYGSRALQTLNSFYSGELFNLDESHTVQSELPYPDALVNIDPSDSLLTEKPSIRAVNSMPPLLQRLTERKPENLDYLGVSYGLTSPLLRFWKRAGYVPLYLRQTQSELTGEHTCVMVRGLNSSTEPELEWLSEFTKDFRKRFVSLLSYKFREFGSVTALSVLEAAHSGIRTKEGESKDEIQANELSLLLSPFDSKRLESYANNMLDYHVILDLMPIVAGLYFLKRLGEEVKLTAVQSAILLAVGLQRKSVEDVETELQLPVSQALALFAKLIKKISKRLVDIQKAAISAELPLQSTGAVGVSRADDGTKEIKEKKATEGWKSVGQVLEDELNEAGDEATKRLREKQREMIDALDLQKYAIDDVEMDWSSAEAQIRGGGTNKGHSTVVSIKSGAEGGKSSGQKRKAVEEAEDDSKSGKEAKKTRRGKNRSTSLRLGK</sequence>
<evidence type="ECO:0000259" key="14">
    <source>
        <dbReference type="Pfam" id="PF13725"/>
    </source>
</evidence>
<comment type="caution">
    <text evidence="9">Lacks conserved residue(s) required for the propagation of feature annotation.</text>
</comment>
<organism evidence="15 16">
    <name type="scientific">Agaricus bisporus var. burnettii</name>
    <dbReference type="NCBI Taxonomy" id="192524"/>
    <lineage>
        <taxon>Eukaryota</taxon>
        <taxon>Fungi</taxon>
        <taxon>Dikarya</taxon>
        <taxon>Basidiomycota</taxon>
        <taxon>Agaricomycotina</taxon>
        <taxon>Agaricomycetes</taxon>
        <taxon>Agaricomycetidae</taxon>
        <taxon>Agaricales</taxon>
        <taxon>Agaricineae</taxon>
        <taxon>Agaricaceae</taxon>
        <taxon>Agaricus</taxon>
    </lineage>
</organism>
<dbReference type="Pfam" id="PF05127">
    <property type="entry name" value="NAT10_TcmA_helicase"/>
    <property type="match status" value="1"/>
</dbReference>
<dbReference type="InterPro" id="IPR027992">
    <property type="entry name" value="tRNA_bind_dom"/>
</dbReference>
<evidence type="ECO:0000256" key="4">
    <source>
        <dbReference type="ARBA" id="ARBA00022694"/>
    </source>
</evidence>
<feature type="domain" description="Possible tRNA binding" evidence="14">
    <location>
        <begin position="792"/>
        <end position="1033"/>
    </location>
</feature>
<evidence type="ECO:0000256" key="8">
    <source>
        <dbReference type="ARBA" id="ARBA00023315"/>
    </source>
</evidence>
<keyword evidence="8 9" id="KW-0012">Acyltransferase</keyword>
<feature type="binding site" evidence="9">
    <location>
        <begin position="283"/>
        <end position="292"/>
    </location>
    <ligand>
        <name>ATP</name>
        <dbReference type="ChEBI" id="CHEBI:30616"/>
    </ligand>
</feature>
<dbReference type="FunFam" id="3.40.50.11040:FF:000002">
    <property type="entry name" value="RNA cytidine acetyltransferase"/>
    <property type="match status" value="1"/>
</dbReference>
<dbReference type="GO" id="GO:0005524">
    <property type="term" value="F:ATP binding"/>
    <property type="evidence" value="ECO:0007669"/>
    <property type="project" value="UniProtKB-UniRule"/>
</dbReference>
<keyword evidence="5 9" id="KW-0547">Nucleotide-binding</keyword>
<accession>A0A8H7C7Y5</accession>
<dbReference type="InterPro" id="IPR000182">
    <property type="entry name" value="GNAT_dom"/>
</dbReference>
<feature type="domain" description="TcmA/NAT10 helicase" evidence="11">
    <location>
        <begin position="278"/>
        <end position="501"/>
    </location>
</feature>
<dbReference type="PANTHER" id="PTHR10925:SF5">
    <property type="entry name" value="RNA CYTIDINE ACETYLTRANSFERASE"/>
    <property type="match status" value="1"/>
</dbReference>
<dbReference type="InterPro" id="IPR032672">
    <property type="entry name" value="TmcA/NAT10/Kre33"/>
</dbReference>
<keyword evidence="2 9" id="KW-0698">rRNA processing</keyword>
<feature type="binding site" evidence="9">
    <location>
        <position position="483"/>
    </location>
    <ligand>
        <name>ATP</name>
        <dbReference type="ChEBI" id="CHEBI:30616"/>
    </ligand>
</feature>
<dbReference type="Gene3D" id="3.40.50.300">
    <property type="entry name" value="P-loop containing nucleotide triphosphate hydrolases"/>
    <property type="match status" value="1"/>
</dbReference>
<feature type="region of interest" description="Disordered" evidence="10">
    <location>
        <begin position="1036"/>
        <end position="1098"/>
    </location>
</feature>
<comment type="catalytic activity">
    <reaction evidence="9">
        <text>a cytidine in 18S rRNA + acetyl-CoA + ATP + H2O = an N(4)-acetylcytidine in 18S rRNA + ADP + phosphate + CoA + H(+)</text>
        <dbReference type="Rhea" id="RHEA:51424"/>
        <dbReference type="Rhea" id="RHEA-COMP:13575"/>
        <dbReference type="Rhea" id="RHEA-COMP:13576"/>
        <dbReference type="ChEBI" id="CHEBI:15377"/>
        <dbReference type="ChEBI" id="CHEBI:15378"/>
        <dbReference type="ChEBI" id="CHEBI:30616"/>
        <dbReference type="ChEBI" id="CHEBI:43474"/>
        <dbReference type="ChEBI" id="CHEBI:57287"/>
        <dbReference type="ChEBI" id="CHEBI:57288"/>
        <dbReference type="ChEBI" id="CHEBI:74900"/>
        <dbReference type="ChEBI" id="CHEBI:82748"/>
        <dbReference type="ChEBI" id="CHEBI:456216"/>
    </reaction>
</comment>
<dbReference type="EMBL" id="JABXXO010000010">
    <property type="protein sequence ID" value="KAF7768377.1"/>
    <property type="molecule type" value="Genomic_DNA"/>
</dbReference>
<gene>
    <name evidence="9" type="primary">NAT10</name>
    <name evidence="15" type="ORF">Agabi119p4_7620</name>
</gene>
<dbReference type="AlphaFoldDB" id="A0A8H7C7Y5"/>
<feature type="binding site" evidence="9">
    <location>
        <begin position="660"/>
        <end position="666"/>
    </location>
    <ligand>
        <name>acetyl-CoA</name>
        <dbReference type="ChEBI" id="CHEBI:57288"/>
    </ligand>
</feature>
<name>A0A8H7C7Y5_AGABI</name>
<evidence type="ECO:0000256" key="6">
    <source>
        <dbReference type="ARBA" id="ARBA00022840"/>
    </source>
</evidence>
<dbReference type="GO" id="GO:0051391">
    <property type="term" value="P:tRNA acetylation"/>
    <property type="evidence" value="ECO:0007669"/>
    <property type="project" value="UniProtKB-UniRule"/>
</dbReference>
<dbReference type="PANTHER" id="PTHR10925">
    <property type="entry name" value="N-ACETYLTRANSFERASE 10"/>
    <property type="match status" value="1"/>
</dbReference>
<evidence type="ECO:0000259" key="12">
    <source>
        <dbReference type="Pfam" id="PF08351"/>
    </source>
</evidence>
<feature type="compositionally biased region" description="Basic and acidic residues" evidence="10">
    <location>
        <begin position="1066"/>
        <end position="1081"/>
    </location>
</feature>
<evidence type="ECO:0000256" key="3">
    <source>
        <dbReference type="ARBA" id="ARBA00022679"/>
    </source>
</evidence>
<comment type="catalytic activity">
    <reaction evidence="9">
        <text>a cytidine in tRNA + acetyl-CoA + ATP + H2O = an N(4)-acetylcytidine in tRNA + ADP + phosphate + CoA + H(+)</text>
        <dbReference type="Rhea" id="RHEA:53876"/>
        <dbReference type="Rhea" id="RHEA-COMP:13670"/>
        <dbReference type="Rhea" id="RHEA-COMP:13671"/>
        <dbReference type="ChEBI" id="CHEBI:15377"/>
        <dbReference type="ChEBI" id="CHEBI:15378"/>
        <dbReference type="ChEBI" id="CHEBI:30616"/>
        <dbReference type="ChEBI" id="CHEBI:43474"/>
        <dbReference type="ChEBI" id="CHEBI:57287"/>
        <dbReference type="ChEBI" id="CHEBI:57288"/>
        <dbReference type="ChEBI" id="CHEBI:74900"/>
        <dbReference type="ChEBI" id="CHEBI:82748"/>
        <dbReference type="ChEBI" id="CHEBI:456216"/>
    </reaction>
</comment>
<evidence type="ECO:0000313" key="15">
    <source>
        <dbReference type="EMBL" id="KAF7768377.1"/>
    </source>
</evidence>
<evidence type="ECO:0000256" key="9">
    <source>
        <dbReference type="HAMAP-Rule" id="MF_03211"/>
    </source>
</evidence>
<dbReference type="Pfam" id="PF13725">
    <property type="entry name" value="tRNA_bind_2"/>
    <property type="match status" value="1"/>
</dbReference>
<feature type="domain" description="TmcA/NAT10 N-terminal" evidence="12">
    <location>
        <begin position="12"/>
        <end position="200"/>
    </location>
</feature>
<dbReference type="InterPro" id="IPR027417">
    <property type="entry name" value="P-loop_NTPase"/>
</dbReference>
<dbReference type="GO" id="GO:0000049">
    <property type="term" value="F:tRNA binding"/>
    <property type="evidence" value="ECO:0007669"/>
    <property type="project" value="TreeGrafter"/>
</dbReference>
<evidence type="ECO:0000259" key="13">
    <source>
        <dbReference type="Pfam" id="PF13718"/>
    </source>
</evidence>
<proteinExistence type="inferred from homology"/>
<comment type="subunit">
    <text evidence="9">Interacts with TAN1.</text>
</comment>
<evidence type="ECO:0000256" key="7">
    <source>
        <dbReference type="ARBA" id="ARBA00023242"/>
    </source>
</evidence>
<evidence type="ECO:0000256" key="2">
    <source>
        <dbReference type="ARBA" id="ARBA00022552"/>
    </source>
</evidence>